<dbReference type="Gene3D" id="1.20.1250.20">
    <property type="entry name" value="MFS general substrate transporter like domains"/>
    <property type="match status" value="1"/>
</dbReference>
<dbReference type="GO" id="GO:0022857">
    <property type="term" value="F:transmembrane transporter activity"/>
    <property type="evidence" value="ECO:0007669"/>
    <property type="project" value="InterPro"/>
</dbReference>
<accession>A0A975CKR1</accession>
<keyword evidence="6" id="KW-1185">Reference proteome</keyword>
<feature type="transmembrane region" description="Helical" evidence="4">
    <location>
        <begin position="186"/>
        <end position="206"/>
    </location>
</feature>
<keyword evidence="2 4" id="KW-1133">Transmembrane helix</keyword>
<feature type="transmembrane region" description="Helical" evidence="4">
    <location>
        <begin position="259"/>
        <end position="281"/>
    </location>
</feature>
<feature type="transmembrane region" description="Helical" evidence="4">
    <location>
        <begin position="49"/>
        <end position="67"/>
    </location>
</feature>
<dbReference type="SUPFAM" id="SSF103473">
    <property type="entry name" value="MFS general substrate transporter"/>
    <property type="match status" value="1"/>
</dbReference>
<feature type="transmembrane region" description="Helical" evidence="4">
    <location>
        <begin position="21"/>
        <end position="43"/>
    </location>
</feature>
<dbReference type="KEGG" id="otd:J1M35_14730"/>
<dbReference type="Pfam" id="PF07690">
    <property type="entry name" value="MFS_1"/>
    <property type="match status" value="1"/>
</dbReference>
<name>A0A975CKR1_9BURK</name>
<dbReference type="PANTHER" id="PTHR23546:SF1">
    <property type="entry name" value="MEMBRANE PROTEIN"/>
    <property type="match status" value="1"/>
</dbReference>
<protein>
    <submittedName>
        <fullName evidence="5">MFS transporter</fullName>
    </submittedName>
</protein>
<feature type="transmembrane region" description="Helical" evidence="4">
    <location>
        <begin position="322"/>
        <end position="343"/>
    </location>
</feature>
<feature type="transmembrane region" description="Helical" evidence="4">
    <location>
        <begin position="383"/>
        <end position="401"/>
    </location>
</feature>
<dbReference type="InterPro" id="IPR011701">
    <property type="entry name" value="MFS"/>
</dbReference>
<evidence type="ECO:0000256" key="1">
    <source>
        <dbReference type="ARBA" id="ARBA00022692"/>
    </source>
</evidence>
<sequence length="409" mass="42241">MARIDSHLAEELPTAAPLSPLLLINFVGMAASYAFIAVIGPLARLLHLHAWQVGVMVGIVGVVWAALSGPWGRMADNRGRISVLRRALAGFTLAYLALAVYVWWALQGGPHAVPAVVVSLVVLLATRGVMGAFYAGIPVAMTAWIADHTQADNRAAALAKLGAAGAIGMVLAPPLAGWIAQRHLPLALLVFALLPAVGLTQLRRLHEARQHEASVPREHMRPTEARIFLAWISSFALFSSVIIANTSLGFYLIDRLGIAAANAAAWTGYALGCAGLALILAQAAVAHFKQVTPLYWLGAGALLGAAGFAATLLASTPPAICAAYFVAGLGMGAAFPAVSAIAANAVAAHEQSACAAAMSMAQGLSMVVAPVVGTALYDWRAPAPFALIVVLLALVGSASLVPQRTGSDK</sequence>
<feature type="transmembrane region" description="Helical" evidence="4">
    <location>
        <begin position="157"/>
        <end position="180"/>
    </location>
</feature>
<evidence type="ECO:0000256" key="4">
    <source>
        <dbReference type="SAM" id="Phobius"/>
    </source>
</evidence>
<evidence type="ECO:0000256" key="3">
    <source>
        <dbReference type="ARBA" id="ARBA00023136"/>
    </source>
</evidence>
<evidence type="ECO:0000313" key="5">
    <source>
        <dbReference type="EMBL" id="QTD47409.1"/>
    </source>
</evidence>
<dbReference type="InterPro" id="IPR036259">
    <property type="entry name" value="MFS_trans_sf"/>
</dbReference>
<keyword evidence="3 4" id="KW-0472">Membrane</keyword>
<feature type="transmembrane region" description="Helical" evidence="4">
    <location>
        <begin position="112"/>
        <end position="145"/>
    </location>
</feature>
<organism evidence="5 6">
    <name type="scientific">Ottowia testudinis</name>
    <dbReference type="NCBI Taxonomy" id="2816950"/>
    <lineage>
        <taxon>Bacteria</taxon>
        <taxon>Pseudomonadati</taxon>
        <taxon>Pseudomonadota</taxon>
        <taxon>Betaproteobacteria</taxon>
        <taxon>Burkholderiales</taxon>
        <taxon>Comamonadaceae</taxon>
        <taxon>Ottowia</taxon>
    </lineage>
</organism>
<feature type="transmembrane region" description="Helical" evidence="4">
    <location>
        <begin position="355"/>
        <end position="377"/>
    </location>
</feature>
<feature type="transmembrane region" description="Helical" evidence="4">
    <location>
        <begin position="293"/>
        <end position="316"/>
    </location>
</feature>
<dbReference type="PANTHER" id="PTHR23546">
    <property type="entry name" value="TRANSPORT PROTEIN"/>
    <property type="match status" value="1"/>
</dbReference>
<dbReference type="EMBL" id="CP071796">
    <property type="protein sequence ID" value="QTD47409.1"/>
    <property type="molecule type" value="Genomic_DNA"/>
</dbReference>
<feature type="transmembrane region" description="Helical" evidence="4">
    <location>
        <begin position="87"/>
        <end position="106"/>
    </location>
</feature>
<dbReference type="Proteomes" id="UP000663903">
    <property type="component" value="Chromosome"/>
</dbReference>
<gene>
    <name evidence="5" type="ORF">J1M35_14730</name>
</gene>
<feature type="transmembrane region" description="Helical" evidence="4">
    <location>
        <begin position="227"/>
        <end position="253"/>
    </location>
</feature>
<reference evidence="5" key="1">
    <citation type="submission" date="2021-03" db="EMBL/GenBank/DDBJ databases">
        <title>Ottowia sp. 27C isolated from the cloaca of a Giant Asian pond turtle (Heosemys grandis).</title>
        <authorList>
            <person name="Spergser J."/>
            <person name="Busse H.-J."/>
        </authorList>
    </citation>
    <scope>NUCLEOTIDE SEQUENCE</scope>
    <source>
        <strain evidence="5">27C</strain>
    </source>
</reference>
<keyword evidence="1 4" id="KW-0812">Transmembrane</keyword>
<evidence type="ECO:0000256" key="2">
    <source>
        <dbReference type="ARBA" id="ARBA00022989"/>
    </source>
</evidence>
<proteinExistence type="predicted"/>
<evidence type="ECO:0000313" key="6">
    <source>
        <dbReference type="Proteomes" id="UP000663903"/>
    </source>
</evidence>
<dbReference type="AlphaFoldDB" id="A0A975CKR1"/>